<name>A0A1G5ZSH4_9BACT</name>
<evidence type="ECO:0000313" key="3">
    <source>
        <dbReference type="Proteomes" id="UP000198756"/>
    </source>
</evidence>
<gene>
    <name evidence="2" type="ORF">SAMN03080617_04371</name>
</gene>
<dbReference type="Proteomes" id="UP000198756">
    <property type="component" value="Unassembled WGS sequence"/>
</dbReference>
<dbReference type="Pfam" id="PF08800">
    <property type="entry name" value="BT4734-like_N"/>
    <property type="match status" value="1"/>
</dbReference>
<accession>A0A1G5ZSH4</accession>
<dbReference type="GO" id="GO:0016817">
    <property type="term" value="F:hydrolase activity, acting on acid anhydrides"/>
    <property type="evidence" value="ECO:0007669"/>
    <property type="project" value="InterPro"/>
</dbReference>
<sequence>MYVKSRVSREVHARFCERLALKCACLLDRQTVSGHLMKTMQETNDILNLKVSFQENTWTDVSSIEPTIKNVLDSQKSDKYKQQVTNLRTNLDKGNTDYYNENKKRLPAVTFSATFNSSRTRENVKYYNSLIVLDIDKLNPEQIEICYKQLLQDDLVFSFWRSPSNKGFKGLVQLEFIDISDEIDLDTKHKSAFKKLSNYFQNTYDLELDKSGSDISRLCFLSYDTELVRKEASKKFQVTNDDIKAIAPKTNNGRTRKIKFVSNRDALYNPLERNNQYDRKLMTDIIRYLTNKNLSITFSYSEWCRVAMAIANTFTYDIGLNYFTKLSKLDGAKFNEIHCTNFLINCYETKNGNVTFASIIHLVNQKGYKTKQQKIKEGVLKVES</sequence>
<protein>
    <submittedName>
        <fullName evidence="2">Primase C terminal 2 (PriCT-2)</fullName>
    </submittedName>
</protein>
<feature type="domain" description="BT4734-like N-terminal" evidence="1">
    <location>
        <begin position="102"/>
        <end position="227"/>
    </location>
</feature>
<evidence type="ECO:0000259" key="1">
    <source>
        <dbReference type="Pfam" id="PF08800"/>
    </source>
</evidence>
<organism evidence="2 3">
    <name type="scientific">Algoriphagus alkaliphilus</name>
    <dbReference type="NCBI Taxonomy" id="279824"/>
    <lineage>
        <taxon>Bacteria</taxon>
        <taxon>Pseudomonadati</taxon>
        <taxon>Bacteroidota</taxon>
        <taxon>Cytophagia</taxon>
        <taxon>Cytophagales</taxon>
        <taxon>Cyclobacteriaceae</taxon>
        <taxon>Algoriphagus</taxon>
    </lineage>
</organism>
<dbReference type="AlphaFoldDB" id="A0A1G5ZSH4"/>
<dbReference type="InterPro" id="IPR014907">
    <property type="entry name" value="BT4734-like_N"/>
</dbReference>
<dbReference type="STRING" id="279824.SAMN03080617_04371"/>
<evidence type="ECO:0000313" key="2">
    <source>
        <dbReference type="EMBL" id="SDA97416.1"/>
    </source>
</evidence>
<dbReference type="EMBL" id="FMXE01000066">
    <property type="protein sequence ID" value="SDA97416.1"/>
    <property type="molecule type" value="Genomic_DNA"/>
</dbReference>
<keyword evidence="3" id="KW-1185">Reference proteome</keyword>
<reference evidence="3" key="1">
    <citation type="submission" date="2016-10" db="EMBL/GenBank/DDBJ databases">
        <authorList>
            <person name="Varghese N."/>
            <person name="Submissions S."/>
        </authorList>
    </citation>
    <scope>NUCLEOTIDE SEQUENCE [LARGE SCALE GENOMIC DNA]</scope>
    <source>
        <strain evidence="3">DSM 22703</strain>
    </source>
</reference>
<proteinExistence type="predicted"/>